<dbReference type="InterPro" id="IPR036081">
    <property type="entry name" value="Translin_sf"/>
</dbReference>
<name>A0A2J8AJU4_9CHLO</name>
<keyword evidence="2" id="KW-1185">Reference proteome</keyword>
<proteinExistence type="predicted"/>
<comment type="caution">
    <text evidence="1">The sequence shown here is derived from an EMBL/GenBank/DDBJ whole genome shotgun (WGS) entry which is preliminary data.</text>
</comment>
<accession>A0A2J8AJU4</accession>
<dbReference type="AlphaFoldDB" id="A0A2J8AJU4"/>
<sequence length="205" mass="21613">MPARSHEKGITVRPFPEATGLAPPSCLPTVPSHREWTERLGSAAQAGSGAEAPLGATSGMAAAGAAAPLVEESDWERVGSYLTAYDEQREDVIKRCRDVQKLAKQAVYSLHRGDAARAMDQLAKGGDTAAQGSFSAAMEEVSTQAPYAEAMAFACFLREGRLIRSDELPLAQPEERTVVSKEAEASSSGMLGLAVPGPVGLQRMV</sequence>
<dbReference type="SUPFAM" id="SSF74784">
    <property type="entry name" value="Translin"/>
    <property type="match status" value="1"/>
</dbReference>
<dbReference type="EMBL" id="PGGS01000004">
    <property type="protein sequence ID" value="PNH12796.1"/>
    <property type="molecule type" value="Genomic_DNA"/>
</dbReference>
<protein>
    <submittedName>
        <fullName evidence="1">Uncharacterized protein</fullName>
    </submittedName>
</protein>
<dbReference type="Gene3D" id="1.20.58.2140">
    <property type="match status" value="1"/>
</dbReference>
<dbReference type="GO" id="GO:0043565">
    <property type="term" value="F:sequence-specific DNA binding"/>
    <property type="evidence" value="ECO:0007669"/>
    <property type="project" value="InterPro"/>
</dbReference>
<organism evidence="1 2">
    <name type="scientific">Tetrabaena socialis</name>
    <dbReference type="NCBI Taxonomy" id="47790"/>
    <lineage>
        <taxon>Eukaryota</taxon>
        <taxon>Viridiplantae</taxon>
        <taxon>Chlorophyta</taxon>
        <taxon>core chlorophytes</taxon>
        <taxon>Chlorophyceae</taxon>
        <taxon>CS clade</taxon>
        <taxon>Chlamydomonadales</taxon>
        <taxon>Tetrabaenaceae</taxon>
        <taxon>Tetrabaena</taxon>
    </lineage>
</organism>
<gene>
    <name evidence="1" type="ORF">TSOC_000251</name>
</gene>
<reference evidence="1 2" key="1">
    <citation type="journal article" date="2017" name="Mol. Biol. Evol.">
        <title>The 4-celled Tetrabaena socialis nuclear genome reveals the essential components for genetic control of cell number at the origin of multicellularity in the volvocine lineage.</title>
        <authorList>
            <person name="Featherston J."/>
            <person name="Arakaki Y."/>
            <person name="Hanschen E.R."/>
            <person name="Ferris P.J."/>
            <person name="Michod R.E."/>
            <person name="Olson B.J.S.C."/>
            <person name="Nozaki H."/>
            <person name="Durand P.M."/>
        </authorList>
    </citation>
    <scope>NUCLEOTIDE SEQUENCE [LARGE SCALE GENOMIC DNA]</scope>
    <source>
        <strain evidence="1 2">NIES-571</strain>
    </source>
</reference>
<dbReference type="Proteomes" id="UP000236333">
    <property type="component" value="Unassembled WGS sequence"/>
</dbReference>
<dbReference type="OrthoDB" id="829at2759"/>
<evidence type="ECO:0000313" key="1">
    <source>
        <dbReference type="EMBL" id="PNH12796.1"/>
    </source>
</evidence>
<evidence type="ECO:0000313" key="2">
    <source>
        <dbReference type="Proteomes" id="UP000236333"/>
    </source>
</evidence>